<evidence type="ECO:0000256" key="4">
    <source>
        <dbReference type="ARBA" id="ARBA00022454"/>
    </source>
</evidence>
<evidence type="ECO:0000256" key="7">
    <source>
        <dbReference type="ARBA" id="ARBA00023125"/>
    </source>
</evidence>
<keyword evidence="4" id="KW-0158">Chromosome</keyword>
<evidence type="ECO:0000256" key="3">
    <source>
        <dbReference type="ARBA" id="ARBA00006271"/>
    </source>
</evidence>
<protein>
    <recommendedName>
        <fullName evidence="10">DNA mismatch repair protein MSH5</fullName>
    </recommendedName>
    <alternativeName>
        <fullName evidence="11">MutS protein homolog 5</fullName>
    </alternativeName>
</protein>
<dbReference type="SUPFAM" id="SSF52540">
    <property type="entry name" value="P-loop containing nucleoside triphosphate hydrolases"/>
    <property type="match status" value="1"/>
</dbReference>
<dbReference type="GO" id="GO:0140664">
    <property type="term" value="F:ATP-dependent DNA damage sensor activity"/>
    <property type="evidence" value="ECO:0007669"/>
    <property type="project" value="InterPro"/>
</dbReference>
<keyword evidence="5" id="KW-0547">Nucleotide-binding</keyword>
<comment type="subcellular location">
    <subcellularLocation>
        <location evidence="2">Chromosome</location>
    </subcellularLocation>
    <subcellularLocation>
        <location evidence="1">Nucleus</location>
    </subcellularLocation>
</comment>
<dbReference type="GO" id="GO:0005694">
    <property type="term" value="C:chromosome"/>
    <property type="evidence" value="ECO:0007669"/>
    <property type="project" value="UniProtKB-SubCell"/>
</dbReference>
<dbReference type="OrthoDB" id="29596at2759"/>
<evidence type="ECO:0000256" key="1">
    <source>
        <dbReference type="ARBA" id="ARBA00004123"/>
    </source>
</evidence>
<comment type="caution">
    <text evidence="13">The sequence shown here is derived from an EMBL/GenBank/DDBJ whole genome shotgun (WGS) entry which is preliminary data.</text>
</comment>
<dbReference type="Proteomes" id="UP000233524">
    <property type="component" value="Unassembled WGS sequence"/>
</dbReference>
<evidence type="ECO:0000256" key="6">
    <source>
        <dbReference type="ARBA" id="ARBA00022840"/>
    </source>
</evidence>
<feature type="domain" description="DNA mismatch repair proteins mutS family" evidence="12">
    <location>
        <begin position="477"/>
        <end position="493"/>
    </location>
</feature>
<keyword evidence="6" id="KW-0067">ATP-binding</keyword>
<sequence>MGEPATLSFADAAVALAPTNEIFQEYTILALHLKANTLGAAYYCSEDLTLALFEETSLIDDDCIEGLLSYLLGEDYGKFVLQVLNSAEFSYSTALIRLAELRCANRSHAQVPAYSGDGCDLRYGRCEVNDPRAPAMGSLINLDCQLSILANIRLEELAATESTIRRTIDFEQSAACGRPTVATGVDYRLDSLRHTYDGMGSFLKEVGAALAEAYPNWAYRNPHACVFFPQLGFLTVVDVGLLKEAGSPQPCAIPPDSWEERFADKNRIYYKNKYMRELDEEFGDIYSTIVDREIEIFHSLASEVLCFREALERASEACGELDSLSAMADGAVRYGWTMPVVSAESNIIHIEGGRHPLLELVSSQYIPNDCILGGNAEDWRRPPCERSLLEGMVAPASIMLITGPNHSGKSVYLKQVALIVYLAHIGSFVPAKTALIGLTDKILTRISTRECAWRDDSAFSIDLQQMSLSLQAASRRSLVLIDEFGKGTQPDDGVGLLAAILRNFLTRDEEAPRVLAATHSFELVGSDYWNADYRIYLARMEVNFDAETDALSQQPVYLYTLRSGGATSSFGTSCATINGVDELVVQRAKAIATLLRRDVSVMAICSRLQDVQRRELQSAENISRKLMSMDLRRRDEDECVTARDAVRTWLCK</sequence>
<evidence type="ECO:0000256" key="10">
    <source>
        <dbReference type="ARBA" id="ARBA00073549"/>
    </source>
</evidence>
<dbReference type="InterPro" id="IPR000432">
    <property type="entry name" value="DNA_mismatch_repair_MutS_C"/>
</dbReference>
<dbReference type="SMART" id="SM00533">
    <property type="entry name" value="MUTSd"/>
    <property type="match status" value="1"/>
</dbReference>
<gene>
    <name evidence="13" type="ORF">jhhlp_006474</name>
</gene>
<organism evidence="13 14">
    <name type="scientific">Lomentospora prolificans</name>
    <dbReference type="NCBI Taxonomy" id="41688"/>
    <lineage>
        <taxon>Eukaryota</taxon>
        <taxon>Fungi</taxon>
        <taxon>Dikarya</taxon>
        <taxon>Ascomycota</taxon>
        <taxon>Pezizomycotina</taxon>
        <taxon>Sordariomycetes</taxon>
        <taxon>Hypocreomycetidae</taxon>
        <taxon>Microascales</taxon>
        <taxon>Microascaceae</taxon>
        <taxon>Lomentospora</taxon>
    </lineage>
</organism>
<dbReference type="InParanoid" id="A0A2N3N615"/>
<keyword evidence="9" id="KW-0469">Meiosis</keyword>
<reference evidence="13 14" key="1">
    <citation type="journal article" date="2017" name="G3 (Bethesda)">
        <title>First Draft Genome Sequence of the Pathogenic Fungus Lomentospora prolificans (Formerly Scedosporium prolificans).</title>
        <authorList>
            <person name="Luo R."/>
            <person name="Zimin A."/>
            <person name="Workman R."/>
            <person name="Fan Y."/>
            <person name="Pertea G."/>
            <person name="Grossman N."/>
            <person name="Wear M.P."/>
            <person name="Jia B."/>
            <person name="Miller H."/>
            <person name="Casadevall A."/>
            <person name="Timp W."/>
            <person name="Zhang S.X."/>
            <person name="Salzberg S.L."/>
        </authorList>
    </citation>
    <scope>NUCLEOTIDE SEQUENCE [LARGE SCALE GENOMIC DNA]</scope>
    <source>
        <strain evidence="13 14">JHH-5317</strain>
    </source>
</reference>
<dbReference type="PROSITE" id="PS00486">
    <property type="entry name" value="DNA_MISMATCH_REPAIR_2"/>
    <property type="match status" value="1"/>
</dbReference>
<dbReference type="FunFam" id="3.40.50.300:FF:001067">
    <property type="entry name" value="DNA mismatch repair protein MSH5"/>
    <property type="match status" value="1"/>
</dbReference>
<accession>A0A2N3N615</accession>
<evidence type="ECO:0000256" key="8">
    <source>
        <dbReference type="ARBA" id="ARBA00023242"/>
    </source>
</evidence>
<dbReference type="Gene3D" id="3.40.50.300">
    <property type="entry name" value="P-loop containing nucleotide triphosphate hydrolases"/>
    <property type="match status" value="1"/>
</dbReference>
<evidence type="ECO:0000256" key="2">
    <source>
        <dbReference type="ARBA" id="ARBA00004286"/>
    </source>
</evidence>
<evidence type="ECO:0000256" key="5">
    <source>
        <dbReference type="ARBA" id="ARBA00022741"/>
    </source>
</evidence>
<dbReference type="PANTHER" id="PTHR11361:SF20">
    <property type="entry name" value="MUTS PROTEIN HOMOLOG 5"/>
    <property type="match status" value="1"/>
</dbReference>
<evidence type="ECO:0000313" key="13">
    <source>
        <dbReference type="EMBL" id="PKS07866.1"/>
    </source>
</evidence>
<dbReference type="GO" id="GO:0051026">
    <property type="term" value="P:chiasma assembly"/>
    <property type="evidence" value="ECO:0007669"/>
    <property type="project" value="TreeGrafter"/>
</dbReference>
<name>A0A2N3N615_9PEZI</name>
<evidence type="ECO:0000313" key="14">
    <source>
        <dbReference type="Proteomes" id="UP000233524"/>
    </source>
</evidence>
<dbReference type="Pfam" id="PF00488">
    <property type="entry name" value="MutS_V"/>
    <property type="match status" value="1"/>
</dbReference>
<dbReference type="SUPFAM" id="SSF48334">
    <property type="entry name" value="DNA repair protein MutS, domain III"/>
    <property type="match status" value="1"/>
</dbReference>
<evidence type="ECO:0000259" key="12">
    <source>
        <dbReference type="PROSITE" id="PS00486"/>
    </source>
</evidence>
<dbReference type="InterPro" id="IPR027417">
    <property type="entry name" value="P-loop_NTPase"/>
</dbReference>
<evidence type="ECO:0000256" key="11">
    <source>
        <dbReference type="ARBA" id="ARBA00077470"/>
    </source>
</evidence>
<dbReference type="EMBL" id="NLAX01000701">
    <property type="protein sequence ID" value="PKS07866.1"/>
    <property type="molecule type" value="Genomic_DNA"/>
</dbReference>
<dbReference type="STRING" id="41688.A0A2N3N615"/>
<dbReference type="PANTHER" id="PTHR11361">
    <property type="entry name" value="DNA MISMATCH REPAIR PROTEIN MUTS FAMILY MEMBER"/>
    <property type="match status" value="1"/>
</dbReference>
<dbReference type="FunCoup" id="A0A2N3N615">
    <property type="interactions" value="129"/>
</dbReference>
<dbReference type="GO" id="GO:0005524">
    <property type="term" value="F:ATP binding"/>
    <property type="evidence" value="ECO:0007669"/>
    <property type="project" value="UniProtKB-KW"/>
</dbReference>
<dbReference type="GO" id="GO:0005634">
    <property type="term" value="C:nucleus"/>
    <property type="evidence" value="ECO:0007669"/>
    <property type="project" value="UniProtKB-SubCell"/>
</dbReference>
<dbReference type="SMART" id="SM00534">
    <property type="entry name" value="MUTSac"/>
    <property type="match status" value="1"/>
</dbReference>
<evidence type="ECO:0000256" key="9">
    <source>
        <dbReference type="ARBA" id="ARBA00023254"/>
    </source>
</evidence>
<dbReference type="Gene3D" id="1.10.1420.10">
    <property type="match status" value="2"/>
</dbReference>
<keyword evidence="7" id="KW-0238">DNA-binding</keyword>
<dbReference type="VEuPathDB" id="FungiDB:jhhlp_006474"/>
<keyword evidence="8" id="KW-0539">Nucleus</keyword>
<proteinExistence type="inferred from homology"/>
<dbReference type="GO" id="GO:0006298">
    <property type="term" value="P:mismatch repair"/>
    <property type="evidence" value="ECO:0007669"/>
    <property type="project" value="InterPro"/>
</dbReference>
<dbReference type="AlphaFoldDB" id="A0A2N3N615"/>
<dbReference type="InterPro" id="IPR007696">
    <property type="entry name" value="DNA_mismatch_repair_MutS_core"/>
</dbReference>
<keyword evidence="14" id="KW-1185">Reference proteome</keyword>
<dbReference type="InterPro" id="IPR036187">
    <property type="entry name" value="DNA_mismatch_repair_MutS_sf"/>
</dbReference>
<comment type="similarity">
    <text evidence="3">Belongs to the DNA mismatch repair MutS family.</text>
</comment>
<dbReference type="InterPro" id="IPR045076">
    <property type="entry name" value="MutS"/>
</dbReference>
<dbReference type="GO" id="GO:0030983">
    <property type="term" value="F:mismatched DNA binding"/>
    <property type="evidence" value="ECO:0007669"/>
    <property type="project" value="InterPro"/>
</dbReference>